<keyword evidence="2" id="KW-1185">Reference proteome</keyword>
<sequence length="71" mass="8050">MSTMHGLAGLLDAIHERLVVILSYLAHWPVSDQVVRLFLSDVRFPFPSWVWYSGSSPSKGIMIDGCHHQQE</sequence>
<organism evidence="1 2">
    <name type="scientific">Rhododendron griersonianum</name>
    <dbReference type="NCBI Taxonomy" id="479676"/>
    <lineage>
        <taxon>Eukaryota</taxon>
        <taxon>Viridiplantae</taxon>
        <taxon>Streptophyta</taxon>
        <taxon>Embryophyta</taxon>
        <taxon>Tracheophyta</taxon>
        <taxon>Spermatophyta</taxon>
        <taxon>Magnoliopsida</taxon>
        <taxon>eudicotyledons</taxon>
        <taxon>Gunneridae</taxon>
        <taxon>Pentapetalae</taxon>
        <taxon>asterids</taxon>
        <taxon>Ericales</taxon>
        <taxon>Ericaceae</taxon>
        <taxon>Ericoideae</taxon>
        <taxon>Rhodoreae</taxon>
        <taxon>Rhododendron</taxon>
    </lineage>
</organism>
<protein>
    <submittedName>
        <fullName evidence="1">Uncharacterized protein</fullName>
    </submittedName>
</protein>
<dbReference type="Proteomes" id="UP000823749">
    <property type="component" value="Chromosome 6"/>
</dbReference>
<proteinExistence type="predicted"/>
<reference evidence="1 2" key="1">
    <citation type="submission" date="2020-08" db="EMBL/GenBank/DDBJ databases">
        <title>Plant Genome Project.</title>
        <authorList>
            <person name="Zhang R.-G."/>
        </authorList>
    </citation>
    <scope>NUCLEOTIDE SEQUENCE [LARGE SCALE GENOMIC DNA]</scope>
    <source>
        <strain evidence="1">WSP0</strain>
        <tissue evidence="1">Leaf</tissue>
    </source>
</reference>
<evidence type="ECO:0000313" key="1">
    <source>
        <dbReference type="EMBL" id="KAG5543051.1"/>
    </source>
</evidence>
<accession>A0AAV6JP77</accession>
<comment type="caution">
    <text evidence="1">The sequence shown here is derived from an EMBL/GenBank/DDBJ whole genome shotgun (WGS) entry which is preliminary data.</text>
</comment>
<dbReference type="AlphaFoldDB" id="A0AAV6JP77"/>
<gene>
    <name evidence="1" type="ORF">RHGRI_015964</name>
</gene>
<evidence type="ECO:0000313" key="2">
    <source>
        <dbReference type="Proteomes" id="UP000823749"/>
    </source>
</evidence>
<name>A0AAV6JP77_9ERIC</name>
<dbReference type="EMBL" id="JACTNZ010000006">
    <property type="protein sequence ID" value="KAG5543051.1"/>
    <property type="molecule type" value="Genomic_DNA"/>
</dbReference>